<protein>
    <submittedName>
        <fullName evidence="1">Phage tail fiber-like protein</fullName>
    </submittedName>
</protein>
<proteinExistence type="predicted"/>
<reference evidence="1" key="1">
    <citation type="journal article" date="2015" name="Front. Microbiol.">
        <title>Combining genomic sequencing methods to explore viral diversity and reveal potential virus-host interactions.</title>
        <authorList>
            <person name="Chow C.E."/>
            <person name="Winget D.M."/>
            <person name="White R.A.III."/>
            <person name="Hallam S.J."/>
            <person name="Suttle C.A."/>
        </authorList>
    </citation>
    <scope>NUCLEOTIDE SEQUENCE</scope>
    <source>
        <strain evidence="1">Anoxic3_4</strain>
    </source>
</reference>
<accession>A0A0F7L3R5</accession>
<reference evidence="1" key="2">
    <citation type="submission" date="2015-03" db="EMBL/GenBank/DDBJ databases">
        <authorList>
            <person name="Chow C.-E.T."/>
            <person name="Winget D.M."/>
            <person name="White R.A.III."/>
            <person name="Hallam S.J."/>
            <person name="Suttle C.A."/>
        </authorList>
    </citation>
    <scope>NUCLEOTIDE SEQUENCE</scope>
    <source>
        <strain evidence="1">Anoxic3_4</strain>
    </source>
</reference>
<evidence type="ECO:0000313" key="1">
    <source>
        <dbReference type="EMBL" id="AKH46132.1"/>
    </source>
</evidence>
<name>A0A0F7L3R5_9VIRU</name>
<organism evidence="1">
    <name type="scientific">uncultured marine virus</name>
    <dbReference type="NCBI Taxonomy" id="186617"/>
    <lineage>
        <taxon>Viruses</taxon>
        <taxon>environmental samples</taxon>
    </lineage>
</organism>
<dbReference type="EMBL" id="KR029579">
    <property type="protein sequence ID" value="AKH46132.1"/>
    <property type="molecule type" value="Genomic_DNA"/>
</dbReference>
<sequence>MMSEHHEKTLEEFQIPIVISDSTVEVLDNPAGIDFGTGLDVLDNGDGTITVNGGDLSGYVPYTGATADVDLGVHDLYTLGDVGIGTTTPSYPLEVEGYVGADAIQFDLDPTIAEHAEGLLHWNSDDGTLEVGMPGGEVKLQVGQEILVRGKAIGSDINNGQLVYVSGASGSKPEFTLAKADALATSESTLAMSTEDTSQNSSGYVTAFGLVRDVPVPTATFTAGDTLYLDASTAGAFTNVEPTSPNYAVKIGYVLRAHDTEGVIFISVHPDIWKTTLVQDYVPYTGATADVDLGNHSLTCGSTQAGQSTIASGLVVNDGGGNTAQDDLRVKGGTDDNLLFVDASADKVGIGTTSPSYKLDVDGDINISDGEEYKINGEGVMTYLAATNVLQIGDIGSVPFDTTFLYDNTEVMRVTDGKVGIGTATPDARLHLFNDWGEFGSSNPFLKFRYGSSSHDVLSTYMDSNYSINFANLDTSSSGHINLLPYGNVGIGTTSPGAKLNILESSGGVTTRPLMIQNPNPSNNTGVGISFSLNSGNGIFASIDAVRPNLPTGGDTDLIFNTYNSGFSEKMRIKSNGFVGIGTTSPQEHLHVSGDGSSQRVEIENTTSGASVLKLTNTEGSFGWVSDSGYFGMYDYSGLGTVFAINAGNVGIGTTDPSTTLHLYGDENGEYYPLRLNNAQSGAADGVGQLFSLGSASKGGILYNRAATYGRGDFHLLLNNDADTTDAVLADSVFTVTRHGAVGIRRAAPTSILDVLGSVAFAYEEKTTDYSLGTYDHQVNVTANTVTITLPSAAGIAGRMYSIKNTGTGTVTVDGTGAETIDGALTQTVDQWENIKIMSTGAAWIII</sequence>
<dbReference type="Pfam" id="PF09956">
    <property type="entry name" value="Phage_cement_2"/>
    <property type="match status" value="1"/>
</dbReference>
<dbReference type="InterPro" id="IPR011231">
    <property type="entry name" value="Phage_VT1-Sakai_H0018"/>
</dbReference>